<dbReference type="PROSITE" id="PS51903">
    <property type="entry name" value="CLP_R"/>
    <property type="match status" value="1"/>
</dbReference>
<dbReference type="InterPro" id="IPR004176">
    <property type="entry name" value="Clp_R_N"/>
</dbReference>
<evidence type="ECO:0000259" key="4">
    <source>
        <dbReference type="PROSITE" id="PS51903"/>
    </source>
</evidence>
<keyword evidence="2 3" id="KW-0677">Repeat</keyword>
<dbReference type="SUPFAM" id="SSF81923">
    <property type="entry name" value="Double Clp-N motif"/>
    <property type="match status" value="1"/>
</dbReference>
<dbReference type="Proteomes" id="UP000092600">
    <property type="component" value="Unassembled WGS sequence"/>
</dbReference>
<dbReference type="Gene3D" id="1.10.1780.10">
    <property type="entry name" value="Clp, N-terminal domain"/>
    <property type="match status" value="1"/>
</dbReference>
<organism evidence="5 6">
    <name type="scientific">Ananas comosus</name>
    <name type="common">Pineapple</name>
    <name type="synonym">Ananas ananas</name>
    <dbReference type="NCBI Taxonomy" id="4615"/>
    <lineage>
        <taxon>Eukaryota</taxon>
        <taxon>Viridiplantae</taxon>
        <taxon>Streptophyta</taxon>
        <taxon>Embryophyta</taxon>
        <taxon>Tracheophyta</taxon>
        <taxon>Spermatophyta</taxon>
        <taxon>Magnoliopsida</taxon>
        <taxon>Liliopsida</taxon>
        <taxon>Poales</taxon>
        <taxon>Bromeliaceae</taxon>
        <taxon>Bromelioideae</taxon>
        <taxon>Ananas</taxon>
    </lineage>
</organism>
<evidence type="ECO:0000313" key="5">
    <source>
        <dbReference type="EMBL" id="OAY84680.1"/>
    </source>
</evidence>
<comment type="similarity">
    <text evidence="1">Belongs to the ClpA/ClpB family.</text>
</comment>
<dbReference type="InterPro" id="IPR058680">
    <property type="entry name" value="NBD_SMAX1-like"/>
</dbReference>
<evidence type="ECO:0000256" key="1">
    <source>
        <dbReference type="ARBA" id="ARBA00008675"/>
    </source>
</evidence>
<evidence type="ECO:0000256" key="3">
    <source>
        <dbReference type="PROSITE-ProRule" id="PRU01251"/>
    </source>
</evidence>
<dbReference type="Pfam" id="PF23569">
    <property type="entry name" value="NBD_SMAX1"/>
    <property type="match status" value="1"/>
</dbReference>
<dbReference type="Gene3D" id="3.40.50.300">
    <property type="entry name" value="P-loop containing nucleotide triphosphate hydrolases"/>
    <property type="match status" value="1"/>
</dbReference>
<dbReference type="InterPro" id="IPR051650">
    <property type="entry name" value="SL_signaling_regulator"/>
</dbReference>
<dbReference type="EMBL" id="LSRQ01000188">
    <property type="protein sequence ID" value="OAY84680.1"/>
    <property type="molecule type" value="Genomic_DNA"/>
</dbReference>
<accession>A0A199W6Z7</accession>
<dbReference type="InterPro" id="IPR027417">
    <property type="entry name" value="P-loop_NTPase"/>
</dbReference>
<dbReference type="AlphaFoldDB" id="A0A199W6Z7"/>
<comment type="caution">
    <text evidence="5">The sequence shown here is derived from an EMBL/GenBank/DDBJ whole genome shotgun (WGS) entry which is preliminary data.</text>
</comment>
<evidence type="ECO:0000313" key="6">
    <source>
        <dbReference type="Proteomes" id="UP000092600"/>
    </source>
</evidence>
<dbReference type="STRING" id="4615.A0A199W6Z7"/>
<dbReference type="InterPro" id="IPR036628">
    <property type="entry name" value="Clp_N_dom_sf"/>
</dbReference>
<reference evidence="5 6" key="1">
    <citation type="journal article" date="2016" name="DNA Res.">
        <title>The draft genome of MD-2 pineapple using hybrid error correction of long reads.</title>
        <authorList>
            <person name="Redwan R.M."/>
            <person name="Saidin A."/>
            <person name="Kumar S.V."/>
        </authorList>
    </citation>
    <scope>NUCLEOTIDE SEQUENCE [LARGE SCALE GENOMIC DNA]</scope>
    <source>
        <strain evidence="6">cv. MD2</strain>
        <tissue evidence="5">Leaf</tissue>
    </source>
</reference>
<evidence type="ECO:0000256" key="2">
    <source>
        <dbReference type="ARBA" id="ARBA00022737"/>
    </source>
</evidence>
<proteinExistence type="inferred from homology"/>
<dbReference type="PANTHER" id="PTHR43572:SF31">
    <property type="entry name" value="PROTEIN SMAX1-LIKE 3"/>
    <property type="match status" value="1"/>
</dbReference>
<gene>
    <name evidence="5" type="ORF">ACMD2_07175</name>
</gene>
<dbReference type="PANTHER" id="PTHR43572">
    <property type="entry name" value="CHAPERONE PROTEIN CLPD, CHLOROPLASTIC"/>
    <property type="match status" value="1"/>
</dbReference>
<feature type="domain" description="Clp R" evidence="4">
    <location>
        <begin position="8"/>
        <end position="152"/>
    </location>
</feature>
<sequence length="715" mass="79446">MRAGGCTVQQALTAEAASVVKQAVNLARRRGHAQVTPLHVASTMLCSSSGLLRAACLQAHSHPLQCKALELCFNVALNRLPASGEDVASIMECLVSRRKRSIVVVGECLATTEGIVRAVMERVSKGEGPEGLRNLQFLPLSLQSFGRMSRDEVDHKVGELRTCREAVLVLEDLQWAVEFWAGCVERQRSYYCPVEHVIMEIRSLVCGGCLGGGDSSGLSFWLIGYATYQTYMTCRVGHPSLETHWGLHPLTVPSGSLGLSLTCDSDSQMRMKAKPGGSESCWSFLEGGGESQVTCADCSTKLDTNARGLQHASFSSRSSIASNLPSWLRQYKEDNRSASTNDDQGCIQLKDLCKKWNSICSSSHGNQHHTSEMTLNFSSVSPCSSLSSYDKCNPSLHQLRQPCPLQLEAEHPWREHRKWLSETTNEGLEPMSRVSLECANPRQNLSSGSSDGTMEVECHSKFKELSAENLKTLCNALERCAPWQKEMIPDIASTILQCRSGMRRRKEKSKMTRVKEDTWLFFQGNDIDGKDKIARELASLVFGSHNSYISIALSTFSSTRSDSTDDLGNKRPRSEKSHSYLEKLFEAICDNPHRVIMMEDIEQLDSYSQVGIKNAIESGSLRGYNDDEVSISDAIIILSCETFDSRSRACSPRIKQKMESEEEKEEVGEKETDSKGFCLDLNYCAEDDMEECFFDDVCLLEAVDRAFFFRSPGDL</sequence>
<name>A0A199W6Z7_ANACO</name>
<protein>
    <recommendedName>
        <fullName evidence="4">Clp R domain-containing protein</fullName>
    </recommendedName>
</protein>